<dbReference type="GO" id="GO:0006508">
    <property type="term" value="P:proteolysis"/>
    <property type="evidence" value="ECO:0007669"/>
    <property type="project" value="UniProtKB-KW"/>
</dbReference>
<organism evidence="12">
    <name type="scientific">Bradyrhizobium septentrionale</name>
    <dbReference type="NCBI Taxonomy" id="1404411"/>
    <lineage>
        <taxon>Bacteria</taxon>
        <taxon>Pseudomonadati</taxon>
        <taxon>Pseudomonadota</taxon>
        <taxon>Alphaproteobacteria</taxon>
        <taxon>Hyphomicrobiales</taxon>
        <taxon>Nitrobacteraceae</taxon>
        <taxon>Bradyrhizobium</taxon>
    </lineage>
</organism>
<evidence type="ECO:0000256" key="10">
    <source>
        <dbReference type="RuleBase" id="RU000594"/>
    </source>
</evidence>
<dbReference type="PROSITE" id="PS00855">
    <property type="entry name" value="SPASE_II"/>
    <property type="match status" value="1"/>
</dbReference>
<comment type="function">
    <text evidence="9 10">This protein specifically catalyzes the removal of signal peptides from prolipoproteins.</text>
</comment>
<keyword evidence="3 9" id="KW-0645">Protease</keyword>
<dbReference type="InterPro" id="IPR001872">
    <property type="entry name" value="Peptidase_A8"/>
</dbReference>
<dbReference type="PANTHER" id="PTHR33695">
    <property type="entry name" value="LIPOPROTEIN SIGNAL PEPTIDASE"/>
    <property type="match status" value="1"/>
</dbReference>
<keyword evidence="14" id="KW-1185">Reference proteome</keyword>
<feature type="transmembrane region" description="Helical" evidence="9">
    <location>
        <begin position="146"/>
        <end position="169"/>
    </location>
</feature>
<evidence type="ECO:0000256" key="8">
    <source>
        <dbReference type="ARBA" id="ARBA00023136"/>
    </source>
</evidence>
<evidence type="ECO:0000256" key="9">
    <source>
        <dbReference type="HAMAP-Rule" id="MF_00161"/>
    </source>
</evidence>
<dbReference type="Pfam" id="PF01252">
    <property type="entry name" value="Peptidase_A8"/>
    <property type="match status" value="1"/>
</dbReference>
<dbReference type="AlphaFoldDB" id="A0A973ZZT4"/>
<reference evidence="12" key="1">
    <citation type="submission" date="2020-06" db="EMBL/GenBank/DDBJ databases">
        <title>Whole Genome Sequence of Bradyrhizobium sp. Strain 1S1.</title>
        <authorList>
            <person name="Bromfield E.S.P."/>
            <person name="Cloutier S."/>
        </authorList>
    </citation>
    <scope>NUCLEOTIDE SEQUENCE [LARGE SCALE GENOMIC DNA]</scope>
    <source>
        <strain evidence="12">1S1</strain>
    </source>
</reference>
<protein>
    <recommendedName>
        <fullName evidence="9">Lipoprotein signal peptidase</fullName>
        <ecNumber evidence="9">3.4.23.36</ecNumber>
    </recommendedName>
    <alternativeName>
        <fullName evidence="9">Prolipoprotein signal peptidase</fullName>
    </alternativeName>
    <alternativeName>
        <fullName evidence="9">Signal peptidase II</fullName>
        <shortName evidence="9">SPase II</shortName>
    </alternativeName>
</protein>
<evidence type="ECO:0000256" key="11">
    <source>
        <dbReference type="RuleBase" id="RU004181"/>
    </source>
</evidence>
<dbReference type="EMBL" id="CP147711">
    <property type="protein sequence ID" value="WXC81684.1"/>
    <property type="molecule type" value="Genomic_DNA"/>
</dbReference>
<accession>A0A973ZZT4</accession>
<dbReference type="PRINTS" id="PR00781">
    <property type="entry name" value="LIPOSIGPTASE"/>
</dbReference>
<feature type="active site" evidence="9">
    <location>
        <position position="153"/>
    </location>
</feature>
<feature type="transmembrane region" description="Helical" evidence="9">
    <location>
        <begin position="106"/>
        <end position="125"/>
    </location>
</feature>
<comment type="subcellular location">
    <subcellularLocation>
        <location evidence="9">Cell membrane</location>
        <topology evidence="9">Multi-pass membrane protein</topology>
    </subcellularLocation>
</comment>
<dbReference type="EC" id="3.4.23.36" evidence="9"/>
<evidence type="ECO:0000256" key="2">
    <source>
        <dbReference type="ARBA" id="ARBA00022475"/>
    </source>
</evidence>
<dbReference type="NCBIfam" id="TIGR00077">
    <property type="entry name" value="lspA"/>
    <property type="match status" value="1"/>
</dbReference>
<evidence type="ECO:0000256" key="5">
    <source>
        <dbReference type="ARBA" id="ARBA00022750"/>
    </source>
</evidence>
<dbReference type="EMBL" id="JAAOLE020000001">
    <property type="protein sequence ID" value="NVI42777.1"/>
    <property type="molecule type" value="Genomic_DNA"/>
</dbReference>
<reference evidence="13" key="3">
    <citation type="submission" date="2024-03" db="EMBL/GenBank/DDBJ databases">
        <authorList>
            <person name="Bromfield E.S.P."/>
            <person name="Cloutier S."/>
        </authorList>
    </citation>
    <scope>NUCLEOTIDE SEQUENCE</scope>
    <source>
        <strain evidence="13">5S5</strain>
    </source>
</reference>
<evidence type="ECO:0000256" key="7">
    <source>
        <dbReference type="ARBA" id="ARBA00022989"/>
    </source>
</evidence>
<evidence type="ECO:0000256" key="1">
    <source>
        <dbReference type="ARBA" id="ARBA00006139"/>
    </source>
</evidence>
<dbReference type="HAMAP" id="MF_00161">
    <property type="entry name" value="LspA"/>
    <property type="match status" value="1"/>
</dbReference>
<keyword evidence="8 9" id="KW-0472">Membrane</keyword>
<evidence type="ECO:0000256" key="6">
    <source>
        <dbReference type="ARBA" id="ARBA00022801"/>
    </source>
</evidence>
<evidence type="ECO:0000313" key="13">
    <source>
        <dbReference type="EMBL" id="WXC81684.1"/>
    </source>
</evidence>
<dbReference type="Proteomes" id="UP001432046">
    <property type="component" value="Chromosome"/>
</dbReference>
<keyword evidence="7 9" id="KW-1133">Transmembrane helix</keyword>
<comment type="catalytic activity">
    <reaction evidence="9 10">
        <text>Release of signal peptides from bacterial membrane prolipoproteins. Hydrolyzes -Xaa-Yaa-Zaa-|-(S,diacylglyceryl)Cys-, in which Xaa is hydrophobic (preferably Leu), and Yaa (Ala or Ser) and Zaa (Gly or Ala) have small, neutral side chains.</text>
        <dbReference type="EC" id="3.4.23.36"/>
    </reaction>
</comment>
<feature type="active site" evidence="9">
    <location>
        <position position="135"/>
    </location>
</feature>
<evidence type="ECO:0000313" key="14">
    <source>
        <dbReference type="Proteomes" id="UP001432046"/>
    </source>
</evidence>
<keyword evidence="6 9" id="KW-0378">Hydrolase</keyword>
<comment type="pathway">
    <text evidence="9">Protein modification; lipoprotein biosynthesis (signal peptide cleavage).</text>
</comment>
<evidence type="ECO:0000256" key="3">
    <source>
        <dbReference type="ARBA" id="ARBA00022670"/>
    </source>
</evidence>
<gene>
    <name evidence="9 12" type="primary">lspA</name>
    <name evidence="12" type="ORF">HAP48_006605</name>
    <name evidence="13" type="ORF">WDK88_08740</name>
</gene>
<evidence type="ECO:0000313" key="12">
    <source>
        <dbReference type="EMBL" id="NVI42777.1"/>
    </source>
</evidence>
<sequence>MVRLPIRPDNLSMPHKPSHVSLHWAWLIVLIVGLDQATKQLVVSLLQPDRSMVILPSVEFVLSYNKGISFSFLRFVDDAQRWPLVGLSALASGLLGWWLARVPSGKPVLAIGLTLIIGGALGNMLDRARIGSVIDFVHVSYKDWSFAIFNLADAAITSGAIAALVSPYLETPDVYADRERDPAN</sequence>
<name>A0A973ZZT4_9BRAD</name>
<keyword evidence="4 9" id="KW-0812">Transmembrane</keyword>
<dbReference type="GO" id="GO:0005886">
    <property type="term" value="C:plasma membrane"/>
    <property type="evidence" value="ECO:0007669"/>
    <property type="project" value="UniProtKB-SubCell"/>
</dbReference>
<comment type="similarity">
    <text evidence="1 9 11">Belongs to the peptidase A8 family.</text>
</comment>
<dbReference type="RefSeq" id="WP_166209641.1">
    <property type="nucleotide sequence ID" value="NZ_CP088285.1"/>
</dbReference>
<proteinExistence type="inferred from homology"/>
<evidence type="ECO:0000256" key="4">
    <source>
        <dbReference type="ARBA" id="ARBA00022692"/>
    </source>
</evidence>
<feature type="transmembrane region" description="Helical" evidence="9">
    <location>
        <begin position="20"/>
        <end position="37"/>
    </location>
</feature>
<keyword evidence="2 9" id="KW-1003">Cell membrane</keyword>
<dbReference type="GO" id="GO:0004190">
    <property type="term" value="F:aspartic-type endopeptidase activity"/>
    <property type="evidence" value="ECO:0007669"/>
    <property type="project" value="UniProtKB-UniRule"/>
</dbReference>
<keyword evidence="5 9" id="KW-0064">Aspartyl protease</keyword>
<feature type="transmembrane region" description="Helical" evidence="9">
    <location>
        <begin position="82"/>
        <end position="100"/>
    </location>
</feature>
<reference evidence="13" key="2">
    <citation type="journal article" date="2021" name="Int. J. Syst. Evol. Microbiol.">
        <title>Bradyrhizobium septentrionale sp. nov. (sv. septentrionale) and Bradyrhizobium quebecense sp. nov. (sv. septentrionale) associated with legumes native to Canada possess rearranged symbiosis genes and numerous insertion sequences.</title>
        <authorList>
            <person name="Bromfield E.S.P."/>
            <person name="Cloutier S."/>
        </authorList>
    </citation>
    <scope>NUCLEOTIDE SEQUENCE</scope>
    <source>
        <strain evidence="13">5S5</strain>
    </source>
</reference>
<dbReference type="PANTHER" id="PTHR33695:SF1">
    <property type="entry name" value="LIPOPROTEIN SIGNAL PEPTIDASE"/>
    <property type="match status" value="1"/>
</dbReference>